<reference evidence="2" key="1">
    <citation type="submission" date="2020-05" db="EMBL/GenBank/DDBJ databases">
        <authorList>
            <person name="Chiriac C."/>
            <person name="Salcher M."/>
            <person name="Ghai R."/>
            <person name="Kavagutti S V."/>
        </authorList>
    </citation>
    <scope>NUCLEOTIDE SEQUENCE</scope>
</reference>
<evidence type="ECO:0000256" key="1">
    <source>
        <dbReference type="SAM" id="MobiDB-lite"/>
    </source>
</evidence>
<evidence type="ECO:0000313" key="3">
    <source>
        <dbReference type="EMBL" id="CAB4935485.1"/>
    </source>
</evidence>
<protein>
    <submittedName>
        <fullName evidence="2">Unannotated protein</fullName>
    </submittedName>
</protein>
<accession>A0A6J6S3H1</accession>
<proteinExistence type="predicted"/>
<organism evidence="2">
    <name type="scientific">freshwater metagenome</name>
    <dbReference type="NCBI Taxonomy" id="449393"/>
    <lineage>
        <taxon>unclassified sequences</taxon>
        <taxon>metagenomes</taxon>
        <taxon>ecological metagenomes</taxon>
    </lineage>
</organism>
<feature type="region of interest" description="Disordered" evidence="1">
    <location>
        <begin position="156"/>
        <end position="176"/>
    </location>
</feature>
<dbReference type="EMBL" id="CAFBMH010000174">
    <property type="protein sequence ID" value="CAB4935485.1"/>
    <property type="molecule type" value="Genomic_DNA"/>
</dbReference>
<dbReference type="EMBL" id="CAEZYR010000007">
    <property type="protein sequence ID" value="CAB4729263.1"/>
    <property type="molecule type" value="Genomic_DNA"/>
</dbReference>
<dbReference type="AlphaFoldDB" id="A0A6J6S3H1"/>
<feature type="compositionally biased region" description="Basic and acidic residues" evidence="1">
    <location>
        <begin position="211"/>
        <end position="223"/>
    </location>
</feature>
<sequence>MREDFLLDRRGTDVVPTADDEIGRTTDDAEVVVVVDLDDVAQVHPAVGPEQLRVRFVVAVVPGRDAWSLAGTTTDALGSDVEFVVVEEPYTHLGKETAGRAESLFDGVDEGGAAHASGFVRTVELEDPGVGAAFELGCRAERHLLAAALNDAQRRDIGTREERRGEQHEDLRGDGCEHSHVMTFDCREGGLDVELLHQNRLRPQQGGGEVTHPKAEPERRRDDDQEDVVLSELRALAVEILPTVLGVHHAFGQAGGARRGVDEEELVRAESQAVDRGECVRKRGDREVASVEARGERVVRMSHGDVV</sequence>
<name>A0A6J6S3H1_9ZZZZ</name>
<feature type="region of interest" description="Disordered" evidence="1">
    <location>
        <begin position="199"/>
        <end position="225"/>
    </location>
</feature>
<evidence type="ECO:0000313" key="2">
    <source>
        <dbReference type="EMBL" id="CAB4729263.1"/>
    </source>
</evidence>
<gene>
    <name evidence="2" type="ORF">UFOPK2754_00361</name>
    <name evidence="3" type="ORF">UFOPK3543_02927</name>
</gene>